<protein>
    <submittedName>
        <fullName evidence="1">Uncharacterized protein</fullName>
    </submittedName>
</protein>
<reference evidence="1 2" key="1">
    <citation type="submission" date="2016-12" db="EMBL/GenBank/DDBJ databases">
        <title>The genomes of Aspergillus section Nigri reveals drivers in fungal speciation.</title>
        <authorList>
            <consortium name="DOE Joint Genome Institute"/>
            <person name="Vesth T.C."/>
            <person name="Nybo J."/>
            <person name="Theobald S."/>
            <person name="Brandl J."/>
            <person name="Frisvad J.C."/>
            <person name="Nielsen K.F."/>
            <person name="Lyhne E.K."/>
            <person name="Kogle M.E."/>
            <person name="Kuo A."/>
            <person name="Riley R."/>
            <person name="Clum A."/>
            <person name="Nolan M."/>
            <person name="Lipzen A."/>
            <person name="Salamov A."/>
            <person name="Henrissat B."/>
            <person name="Wiebenga A."/>
            <person name="De Vries R.P."/>
            <person name="Grigoriev I.V."/>
            <person name="Mortensen U.H."/>
            <person name="Andersen M.R."/>
            <person name="Baker S.E."/>
        </authorList>
    </citation>
    <scope>NUCLEOTIDE SEQUENCE [LARGE SCALE GENOMIC DNA]</scope>
    <source>
        <strain evidence="1 2">CBS 115572</strain>
    </source>
</reference>
<organism evidence="1 2">
    <name type="scientific">Aspergillus sclerotioniger CBS 115572</name>
    <dbReference type="NCBI Taxonomy" id="1450535"/>
    <lineage>
        <taxon>Eukaryota</taxon>
        <taxon>Fungi</taxon>
        <taxon>Dikarya</taxon>
        <taxon>Ascomycota</taxon>
        <taxon>Pezizomycotina</taxon>
        <taxon>Eurotiomycetes</taxon>
        <taxon>Eurotiomycetidae</taxon>
        <taxon>Eurotiales</taxon>
        <taxon>Aspergillaceae</taxon>
        <taxon>Aspergillus</taxon>
        <taxon>Aspergillus subgen. Circumdati</taxon>
    </lineage>
</organism>
<sequence>MRSSEPRGWSSDPSPVPLVAFCSQQPRTFGLAIAWATPLAFLQQVSSLGRAHGFFRTGLSRKCQSLRFDAMFDKDALSWHSALQPYHSLPPPLWFFLTWNF</sequence>
<proteinExistence type="predicted"/>
<comment type="caution">
    <text evidence="1">The sequence shown here is derived from an EMBL/GenBank/DDBJ whole genome shotgun (WGS) entry which is preliminary data.</text>
</comment>
<name>A0A317X386_9EURO</name>
<dbReference type="GeneID" id="37109304"/>
<dbReference type="AlphaFoldDB" id="A0A317X386"/>
<evidence type="ECO:0000313" key="1">
    <source>
        <dbReference type="EMBL" id="PWY93094.1"/>
    </source>
</evidence>
<dbReference type="EMBL" id="MSFK01000007">
    <property type="protein sequence ID" value="PWY93094.1"/>
    <property type="molecule type" value="Genomic_DNA"/>
</dbReference>
<gene>
    <name evidence="1" type="ORF">BO94DRAFT_359252</name>
</gene>
<keyword evidence="2" id="KW-1185">Reference proteome</keyword>
<accession>A0A317X386</accession>
<dbReference type="Proteomes" id="UP000246702">
    <property type="component" value="Unassembled WGS sequence"/>
</dbReference>
<evidence type="ECO:0000313" key="2">
    <source>
        <dbReference type="Proteomes" id="UP000246702"/>
    </source>
</evidence>
<dbReference type="RefSeq" id="XP_025469855.1">
    <property type="nucleotide sequence ID" value="XM_025607161.1"/>
</dbReference>